<dbReference type="GO" id="GO:0000435">
    <property type="term" value="P:positive regulation of transcription from RNA polymerase II promoter by galactose"/>
    <property type="evidence" value="ECO:0007669"/>
    <property type="project" value="TreeGrafter"/>
</dbReference>
<dbReference type="CDD" id="cd00067">
    <property type="entry name" value="GAL4"/>
    <property type="match status" value="1"/>
</dbReference>
<dbReference type="AlphaFoldDB" id="B6QU44"/>
<keyword evidence="1" id="KW-0479">Metal-binding</keyword>
<evidence type="ECO:0000256" key="2">
    <source>
        <dbReference type="ARBA" id="ARBA00023015"/>
    </source>
</evidence>
<dbReference type="InterPro" id="IPR051127">
    <property type="entry name" value="Fungal_SecMet_Regulators"/>
</dbReference>
<dbReference type="GO" id="GO:0005634">
    <property type="term" value="C:nucleus"/>
    <property type="evidence" value="ECO:0007669"/>
    <property type="project" value="TreeGrafter"/>
</dbReference>
<gene>
    <name evidence="7" type="ORF">PMAA_007710</name>
</gene>
<proteinExistence type="predicted"/>
<evidence type="ECO:0000259" key="6">
    <source>
        <dbReference type="PROSITE" id="PS50048"/>
    </source>
</evidence>
<keyword evidence="8" id="KW-1185">Reference proteome</keyword>
<dbReference type="InterPro" id="IPR036864">
    <property type="entry name" value="Zn2-C6_fun-type_DNA-bd_sf"/>
</dbReference>
<dbReference type="PANTHER" id="PTHR47424:SF9">
    <property type="entry name" value="TAH-2"/>
    <property type="match status" value="1"/>
</dbReference>
<evidence type="ECO:0000313" key="7">
    <source>
        <dbReference type="EMBL" id="EEA20004.1"/>
    </source>
</evidence>
<dbReference type="Pfam" id="PF00172">
    <property type="entry name" value="Zn_clus"/>
    <property type="match status" value="1"/>
</dbReference>
<dbReference type="Gene3D" id="4.10.240.10">
    <property type="entry name" value="Zn(2)-C6 fungal-type DNA-binding domain"/>
    <property type="match status" value="1"/>
</dbReference>
<dbReference type="OrthoDB" id="4064873at2759"/>
<dbReference type="GO" id="GO:0006351">
    <property type="term" value="P:DNA-templated transcription"/>
    <property type="evidence" value="ECO:0007669"/>
    <property type="project" value="InterPro"/>
</dbReference>
<dbReference type="PhylomeDB" id="B6QU44"/>
<name>B6QU44_TALMQ</name>
<accession>B6QU44</accession>
<dbReference type="SMART" id="SM00066">
    <property type="entry name" value="GAL4"/>
    <property type="match status" value="1"/>
</dbReference>
<evidence type="ECO:0000256" key="5">
    <source>
        <dbReference type="ARBA" id="ARBA00023242"/>
    </source>
</evidence>
<dbReference type="SUPFAM" id="SSF57701">
    <property type="entry name" value="Zn2/Cys6 DNA-binding domain"/>
    <property type="match status" value="1"/>
</dbReference>
<evidence type="ECO:0000256" key="4">
    <source>
        <dbReference type="ARBA" id="ARBA00023163"/>
    </source>
</evidence>
<keyword evidence="3" id="KW-0238">DNA-binding</keyword>
<protein>
    <recommendedName>
        <fullName evidence="6">Zn(2)-C6 fungal-type domain-containing protein</fullName>
    </recommendedName>
</protein>
<dbReference type="CDD" id="cd12148">
    <property type="entry name" value="fungal_TF_MHR"/>
    <property type="match status" value="1"/>
</dbReference>
<dbReference type="PROSITE" id="PS50048">
    <property type="entry name" value="ZN2_CY6_FUNGAL_2"/>
    <property type="match status" value="1"/>
</dbReference>
<dbReference type="PANTHER" id="PTHR47424">
    <property type="entry name" value="REGULATORY PROTEIN GAL4"/>
    <property type="match status" value="1"/>
</dbReference>
<dbReference type="GO" id="GO:0000981">
    <property type="term" value="F:DNA-binding transcription factor activity, RNA polymerase II-specific"/>
    <property type="evidence" value="ECO:0007669"/>
    <property type="project" value="InterPro"/>
</dbReference>
<sequence>MPRPRVPLENRKRCVTACVQCRVSKKKCDSRQPCQKCVAKGEPDRCFVPVERPGIDSKGSGRNSIVPVAQKVVPEPSSIEAQVSSGVLSSPRQRSILLRASRDERIYFGNTAAISFLKFLQQTWRTYVEPNDFTEDQGTHQMLEVEMPSSTTPLVGELSIQNKRHYVECYLHASSGILDLFTEIDIERLLSPATETQSSFSPENILDPETNHDILLDLMIAIGAQCQARTNTDNHVAMLHFKRAQIIAFSDMLQAPTVNLARAFALMAFFMLGACNRNPALMYVGIASNISVILGLHSPESYQQLPVEKREARLQTGKSIRVLDLICNTILGRPGSTPVISSDDEYLDGEICPNYATLCAVYEVVAVLQLVVNETKENEGASINKAEQCLVQLREWSSRLPTHLRRQTLGDSSAHYSLETRRATIGKIHLACIYYYGVIQITRQFLVDHIIPSVYGESREGVTDNRTLDLAKMCTEAALFMAQMCDDAENAGAFLGNMCILKAWLFSAGLVLGCSLLQLNDHAEDIRHAFHATSKILGRFGRNSQQAKQYHGILSNFADAIANYQRKSRMKRLRLENSNVERILAFDEPNDQQPVAFQTQTNMSPSRVASVTIINDDSIGTFESDDHLLQWNWPVASENNEILRMFLDPCLEHLMNLPPPDFT</sequence>
<evidence type="ECO:0000256" key="3">
    <source>
        <dbReference type="ARBA" id="ARBA00023125"/>
    </source>
</evidence>
<evidence type="ECO:0000256" key="1">
    <source>
        <dbReference type="ARBA" id="ARBA00022723"/>
    </source>
</evidence>
<keyword evidence="4" id="KW-0804">Transcription</keyword>
<reference evidence="8" key="1">
    <citation type="journal article" date="2015" name="Genome Announc.">
        <title>Genome sequence of the AIDS-associated pathogen Penicillium marneffei (ATCC18224) and its near taxonomic relative Talaromyces stipitatus (ATCC10500).</title>
        <authorList>
            <person name="Nierman W.C."/>
            <person name="Fedorova-Abrams N.D."/>
            <person name="Andrianopoulos A."/>
        </authorList>
    </citation>
    <scope>NUCLEOTIDE SEQUENCE [LARGE SCALE GENOMIC DNA]</scope>
    <source>
        <strain evidence="8">ATCC 18224 / CBS 334.59 / QM 7333</strain>
    </source>
</reference>
<keyword evidence="2" id="KW-0805">Transcription regulation</keyword>
<dbReference type="HOGENOM" id="CLU_010170_3_1_1"/>
<keyword evidence="5" id="KW-0539">Nucleus</keyword>
<dbReference type="VEuPathDB" id="FungiDB:PMAA_007710"/>
<dbReference type="InterPro" id="IPR007219">
    <property type="entry name" value="XnlR_reg_dom"/>
</dbReference>
<feature type="domain" description="Zn(2)-C6 fungal-type" evidence="6">
    <location>
        <begin position="17"/>
        <end position="46"/>
    </location>
</feature>
<dbReference type="Proteomes" id="UP000001294">
    <property type="component" value="Unassembled WGS sequence"/>
</dbReference>
<evidence type="ECO:0000313" key="8">
    <source>
        <dbReference type="Proteomes" id="UP000001294"/>
    </source>
</evidence>
<dbReference type="GO" id="GO:0000978">
    <property type="term" value="F:RNA polymerase II cis-regulatory region sequence-specific DNA binding"/>
    <property type="evidence" value="ECO:0007669"/>
    <property type="project" value="TreeGrafter"/>
</dbReference>
<dbReference type="EMBL" id="DS995905">
    <property type="protein sequence ID" value="EEA20004.1"/>
    <property type="molecule type" value="Genomic_DNA"/>
</dbReference>
<dbReference type="Pfam" id="PF04082">
    <property type="entry name" value="Fungal_trans"/>
    <property type="match status" value="1"/>
</dbReference>
<dbReference type="GO" id="GO:0008270">
    <property type="term" value="F:zinc ion binding"/>
    <property type="evidence" value="ECO:0007669"/>
    <property type="project" value="InterPro"/>
</dbReference>
<dbReference type="PROSITE" id="PS00463">
    <property type="entry name" value="ZN2_CY6_FUNGAL_1"/>
    <property type="match status" value="1"/>
</dbReference>
<dbReference type="InterPro" id="IPR001138">
    <property type="entry name" value="Zn2Cys6_DnaBD"/>
</dbReference>
<organism evidence="7 8">
    <name type="scientific">Talaromyces marneffei (strain ATCC 18224 / CBS 334.59 / QM 7333)</name>
    <name type="common">Penicillium marneffei</name>
    <dbReference type="NCBI Taxonomy" id="441960"/>
    <lineage>
        <taxon>Eukaryota</taxon>
        <taxon>Fungi</taxon>
        <taxon>Dikarya</taxon>
        <taxon>Ascomycota</taxon>
        <taxon>Pezizomycotina</taxon>
        <taxon>Eurotiomycetes</taxon>
        <taxon>Eurotiomycetidae</taxon>
        <taxon>Eurotiales</taxon>
        <taxon>Trichocomaceae</taxon>
        <taxon>Talaromyces</taxon>
        <taxon>Talaromyces sect. Talaromyces</taxon>
    </lineage>
</organism>